<evidence type="ECO:0000256" key="7">
    <source>
        <dbReference type="ARBA" id="ARBA00023136"/>
    </source>
</evidence>
<gene>
    <name evidence="9" type="ORF">HZY93_06750</name>
</gene>
<evidence type="ECO:0000313" key="9">
    <source>
        <dbReference type="EMBL" id="NYS49654.1"/>
    </source>
</evidence>
<dbReference type="CDD" id="cd06550">
    <property type="entry name" value="TM_ABC_iron-siderophores_like"/>
    <property type="match status" value="1"/>
</dbReference>
<dbReference type="AlphaFoldDB" id="A0A7Z0RR47"/>
<comment type="subcellular location">
    <subcellularLocation>
        <location evidence="1">Cell membrane</location>
        <topology evidence="1">Multi-pass membrane protein</topology>
    </subcellularLocation>
</comment>
<protein>
    <submittedName>
        <fullName evidence="9">Iron ABC transporter permease</fullName>
    </submittedName>
</protein>
<comment type="similarity">
    <text evidence="2">Belongs to the binding-protein-dependent transport system permease family. FecCD subfamily.</text>
</comment>
<keyword evidence="10" id="KW-1185">Reference proteome</keyword>
<dbReference type="InterPro" id="IPR000522">
    <property type="entry name" value="ABC_transptr_permease_BtuC"/>
</dbReference>
<feature type="transmembrane region" description="Helical" evidence="8">
    <location>
        <begin position="154"/>
        <end position="173"/>
    </location>
</feature>
<keyword evidence="3" id="KW-0813">Transport</keyword>
<dbReference type="PANTHER" id="PTHR30472:SF58">
    <property type="entry name" value="IRON(3+)-HYDROXAMATE IMPORT SYSTEM PERMEASE PROTEIN FHUB"/>
    <property type="match status" value="1"/>
</dbReference>
<keyword evidence="7 8" id="KW-0472">Membrane</keyword>
<reference evidence="9 10" key="1">
    <citation type="submission" date="2020-07" db="EMBL/GenBank/DDBJ databases">
        <title>MOT database genomes.</title>
        <authorList>
            <person name="Joseph S."/>
            <person name="Aduse-Opoku J."/>
            <person name="Hashim A."/>
            <person name="Wade W."/>
            <person name="Curtis M."/>
        </authorList>
    </citation>
    <scope>NUCLEOTIDE SEQUENCE [LARGE SCALE GENOMIC DNA]</scope>
    <source>
        <strain evidence="9 10">CCW311</strain>
    </source>
</reference>
<evidence type="ECO:0000256" key="1">
    <source>
        <dbReference type="ARBA" id="ARBA00004651"/>
    </source>
</evidence>
<evidence type="ECO:0000256" key="8">
    <source>
        <dbReference type="SAM" id="Phobius"/>
    </source>
</evidence>
<dbReference type="GO" id="GO:0005886">
    <property type="term" value="C:plasma membrane"/>
    <property type="evidence" value="ECO:0007669"/>
    <property type="project" value="UniProtKB-SubCell"/>
</dbReference>
<keyword evidence="6 8" id="KW-1133">Transmembrane helix</keyword>
<dbReference type="SUPFAM" id="SSF81345">
    <property type="entry name" value="ABC transporter involved in vitamin B12 uptake, BtuC"/>
    <property type="match status" value="1"/>
</dbReference>
<name>A0A7Z0RR47_9STRE</name>
<feature type="transmembrane region" description="Helical" evidence="8">
    <location>
        <begin position="246"/>
        <end position="273"/>
    </location>
</feature>
<evidence type="ECO:0000256" key="6">
    <source>
        <dbReference type="ARBA" id="ARBA00022989"/>
    </source>
</evidence>
<keyword evidence="4" id="KW-1003">Cell membrane</keyword>
<evidence type="ECO:0000256" key="5">
    <source>
        <dbReference type="ARBA" id="ARBA00022692"/>
    </source>
</evidence>
<feature type="transmembrane region" description="Helical" evidence="8">
    <location>
        <begin position="72"/>
        <end position="89"/>
    </location>
</feature>
<dbReference type="PANTHER" id="PTHR30472">
    <property type="entry name" value="FERRIC ENTEROBACTIN TRANSPORT SYSTEM PERMEASE PROTEIN"/>
    <property type="match status" value="1"/>
</dbReference>
<feature type="transmembrane region" description="Helical" evidence="8">
    <location>
        <begin position="205"/>
        <end position="226"/>
    </location>
</feature>
<feature type="transmembrane region" description="Helical" evidence="8">
    <location>
        <begin position="126"/>
        <end position="147"/>
    </location>
</feature>
<dbReference type="InterPro" id="IPR037294">
    <property type="entry name" value="ABC_BtuC-like"/>
</dbReference>
<dbReference type="RefSeq" id="WP_179924196.1">
    <property type="nucleotide sequence ID" value="NZ_CP128228.1"/>
</dbReference>
<evidence type="ECO:0000313" key="10">
    <source>
        <dbReference type="Proteomes" id="UP000563349"/>
    </source>
</evidence>
<evidence type="ECO:0000256" key="3">
    <source>
        <dbReference type="ARBA" id="ARBA00022448"/>
    </source>
</evidence>
<comment type="caution">
    <text evidence="9">The sequence shown here is derived from an EMBL/GenBank/DDBJ whole genome shotgun (WGS) entry which is preliminary data.</text>
</comment>
<dbReference type="Proteomes" id="UP000563349">
    <property type="component" value="Unassembled WGS sequence"/>
</dbReference>
<feature type="transmembrane region" description="Helical" evidence="8">
    <location>
        <begin position="285"/>
        <end position="309"/>
    </location>
</feature>
<evidence type="ECO:0000256" key="2">
    <source>
        <dbReference type="ARBA" id="ARBA00007935"/>
    </source>
</evidence>
<dbReference type="Gene3D" id="1.10.3470.10">
    <property type="entry name" value="ABC transporter involved in vitamin B12 uptake, BtuC"/>
    <property type="match status" value="1"/>
</dbReference>
<organism evidence="9 10">
    <name type="scientific">Streptococcus danieliae</name>
    <dbReference type="NCBI Taxonomy" id="747656"/>
    <lineage>
        <taxon>Bacteria</taxon>
        <taxon>Bacillati</taxon>
        <taxon>Bacillota</taxon>
        <taxon>Bacilli</taxon>
        <taxon>Lactobacillales</taxon>
        <taxon>Streptococcaceae</taxon>
        <taxon>Streptococcus</taxon>
    </lineage>
</organism>
<dbReference type="EMBL" id="JACBYG010000092">
    <property type="protein sequence ID" value="NYS49654.1"/>
    <property type="molecule type" value="Genomic_DNA"/>
</dbReference>
<evidence type="ECO:0000256" key="4">
    <source>
        <dbReference type="ARBA" id="ARBA00022475"/>
    </source>
</evidence>
<sequence length="340" mass="36460">MKSTPFRIPQNKPRFFWLVFCSLILLILAQLLLNLSWGQPWYDFTTALRALWQPQGQEQIQLILWDIRLPRALAALLVGASLAVSGALMQGITRNPIADPGLLGINAGAGLAMAAGYALLGSLHYSQILLLCLLGAGLATGLVLGLAYQPRRGLLPSSLILAGAMVASLLTALGQGLTIAFNLATAIIGWQAGGLVGTNWQMLSVIAPPILVGLLLAQLFAYQLTIFSLDRDVAQGLGQNTRTMRLFLLLLVLILSASAVALVGSLALVGLIIPHLLRLWMGQAYRYLLPLAALTGASFLLWCDLLALLLPGTPLNALVSLLLLPIFLILMRKGQLYDAF</sequence>
<feature type="transmembrane region" description="Helical" evidence="8">
    <location>
        <begin position="315"/>
        <end position="331"/>
    </location>
</feature>
<keyword evidence="5 8" id="KW-0812">Transmembrane</keyword>
<dbReference type="GO" id="GO:0022857">
    <property type="term" value="F:transmembrane transporter activity"/>
    <property type="evidence" value="ECO:0007669"/>
    <property type="project" value="InterPro"/>
</dbReference>
<accession>A0A7Z0RR47</accession>
<feature type="transmembrane region" description="Helical" evidence="8">
    <location>
        <begin position="101"/>
        <end position="120"/>
    </location>
</feature>
<dbReference type="Pfam" id="PF01032">
    <property type="entry name" value="FecCD"/>
    <property type="match status" value="1"/>
</dbReference>
<proteinExistence type="inferred from homology"/>
<dbReference type="GO" id="GO:0033214">
    <property type="term" value="P:siderophore-iron import into cell"/>
    <property type="evidence" value="ECO:0007669"/>
    <property type="project" value="TreeGrafter"/>
</dbReference>